<dbReference type="Gene3D" id="3.30.1240.10">
    <property type="match status" value="1"/>
</dbReference>
<sequence length="275" mass="31440">MSIRMIATDMDGTLLDGQGQLDLPRLTTVLDELEQRGIRFVVATGNEIGRMRNLFGPELTRCITFVVANGARIFEGEDKIVEQHWDSRLVKDVLEYFAGRERDYHLVANLQNGPHTLEGMDFPIVDRIMTEERAREFYRQIHFLSDFQELDKEAVIKMSIVVDEEQTSSVTQRINQDFAGRLNAVTSGYGAIDLLPRGIHKGWGLRSLMERWKIDADQIMAFGDSENDLEMLELAGYSFVMKNGEEKVKRMAKYIAPSNSEAGVLQVLEQYLKER</sequence>
<dbReference type="NCBIfam" id="TIGR01484">
    <property type="entry name" value="HAD-SF-IIB"/>
    <property type="match status" value="1"/>
</dbReference>
<dbReference type="SUPFAM" id="SSF56784">
    <property type="entry name" value="HAD-like"/>
    <property type="match status" value="1"/>
</dbReference>
<dbReference type="InterPro" id="IPR000150">
    <property type="entry name" value="Cof"/>
</dbReference>
<accession>A0AAW3H4M9</accession>
<dbReference type="CDD" id="cd07518">
    <property type="entry name" value="HAD_YbiV-Like"/>
    <property type="match status" value="1"/>
</dbReference>
<name>A0AAW3H4M9_STRGN</name>
<proteinExistence type="predicted"/>
<dbReference type="PROSITE" id="PS01229">
    <property type="entry name" value="COF_2"/>
    <property type="match status" value="1"/>
</dbReference>
<protein>
    <submittedName>
        <fullName evidence="1">Cof family protein</fullName>
    </submittedName>
</protein>
<dbReference type="EMBL" id="JYGL01000002">
    <property type="protein sequence ID" value="KJQ56512.1"/>
    <property type="molecule type" value="Genomic_DNA"/>
</dbReference>
<dbReference type="RefSeq" id="WP_045505453.1">
    <property type="nucleotide sequence ID" value="NZ_JYGL01000002.1"/>
</dbReference>
<dbReference type="SFLD" id="SFLDG01140">
    <property type="entry name" value="C2.B:_Phosphomannomutase_and_P"/>
    <property type="match status" value="1"/>
</dbReference>
<comment type="caution">
    <text evidence="1">The sequence shown here is derived from an EMBL/GenBank/DDBJ whole genome shotgun (WGS) entry which is preliminary data.</text>
</comment>
<dbReference type="Pfam" id="PF08282">
    <property type="entry name" value="Hydrolase_3"/>
    <property type="match status" value="1"/>
</dbReference>
<dbReference type="PANTHER" id="PTHR10000">
    <property type="entry name" value="PHOSPHOSERINE PHOSPHATASE"/>
    <property type="match status" value="1"/>
</dbReference>
<dbReference type="SFLD" id="SFLDS00003">
    <property type="entry name" value="Haloacid_Dehalogenase"/>
    <property type="match status" value="1"/>
</dbReference>
<gene>
    <name evidence="1" type="ORF">TZ86_01848</name>
</gene>
<dbReference type="Gene3D" id="3.40.50.1000">
    <property type="entry name" value="HAD superfamily/HAD-like"/>
    <property type="match status" value="1"/>
</dbReference>
<dbReference type="GO" id="GO:0000287">
    <property type="term" value="F:magnesium ion binding"/>
    <property type="evidence" value="ECO:0007669"/>
    <property type="project" value="TreeGrafter"/>
</dbReference>
<organism evidence="1 2">
    <name type="scientific">Streptococcus gordonii</name>
    <dbReference type="NCBI Taxonomy" id="1302"/>
    <lineage>
        <taxon>Bacteria</taxon>
        <taxon>Bacillati</taxon>
        <taxon>Bacillota</taxon>
        <taxon>Bacilli</taxon>
        <taxon>Lactobacillales</taxon>
        <taxon>Streptococcaceae</taxon>
        <taxon>Streptococcus</taxon>
    </lineage>
</organism>
<dbReference type="Proteomes" id="UP000033658">
    <property type="component" value="Unassembled WGS sequence"/>
</dbReference>
<dbReference type="SFLD" id="SFLDG01144">
    <property type="entry name" value="C2.B.4:_PGP_Like"/>
    <property type="match status" value="1"/>
</dbReference>
<dbReference type="GO" id="GO:0016791">
    <property type="term" value="F:phosphatase activity"/>
    <property type="evidence" value="ECO:0007669"/>
    <property type="project" value="UniProtKB-ARBA"/>
</dbReference>
<dbReference type="InterPro" id="IPR036412">
    <property type="entry name" value="HAD-like_sf"/>
</dbReference>
<evidence type="ECO:0000313" key="1">
    <source>
        <dbReference type="EMBL" id="KJQ56512.1"/>
    </source>
</evidence>
<dbReference type="AlphaFoldDB" id="A0AAW3H4M9"/>
<dbReference type="InterPro" id="IPR006379">
    <property type="entry name" value="HAD-SF_hydro_IIB"/>
</dbReference>
<evidence type="ECO:0000313" key="2">
    <source>
        <dbReference type="Proteomes" id="UP000033658"/>
    </source>
</evidence>
<dbReference type="GO" id="GO:0005829">
    <property type="term" value="C:cytosol"/>
    <property type="evidence" value="ECO:0007669"/>
    <property type="project" value="TreeGrafter"/>
</dbReference>
<reference evidence="1 2" key="1">
    <citation type="submission" date="2015-02" db="EMBL/GenBank/DDBJ databases">
        <title>Evolution of amylase-binding proteins of oral streptococcal species.</title>
        <authorList>
            <person name="Haase E.M."/>
        </authorList>
    </citation>
    <scope>NUCLEOTIDE SEQUENCE [LARGE SCALE GENOMIC DNA]</scope>
    <source>
        <strain evidence="1 2">G9B</strain>
    </source>
</reference>
<dbReference type="NCBIfam" id="TIGR00099">
    <property type="entry name" value="Cof-subfamily"/>
    <property type="match status" value="1"/>
</dbReference>
<dbReference type="InterPro" id="IPR023214">
    <property type="entry name" value="HAD_sf"/>
</dbReference>
<dbReference type="PANTHER" id="PTHR10000:SF53">
    <property type="entry name" value="5-AMINO-6-(5-PHOSPHO-D-RIBITYLAMINO)URACIL PHOSPHATASE YBJI-RELATED"/>
    <property type="match status" value="1"/>
</dbReference>